<accession>A0ABX3MN19</accession>
<dbReference type="Gene3D" id="3.20.20.370">
    <property type="entry name" value="Glycoside hydrolase/deacetylase"/>
    <property type="match status" value="1"/>
</dbReference>
<evidence type="ECO:0000313" key="3">
    <source>
        <dbReference type="Proteomes" id="UP000242224"/>
    </source>
</evidence>
<feature type="region of interest" description="Disordered" evidence="1">
    <location>
        <begin position="38"/>
        <end position="183"/>
    </location>
</feature>
<organism evidence="2 3">
    <name type="scientific">Thioclava marina</name>
    <dbReference type="NCBI Taxonomy" id="1915077"/>
    <lineage>
        <taxon>Bacteria</taxon>
        <taxon>Pseudomonadati</taxon>
        <taxon>Pseudomonadota</taxon>
        <taxon>Alphaproteobacteria</taxon>
        <taxon>Rhodobacterales</taxon>
        <taxon>Paracoccaceae</taxon>
        <taxon>Thioclava</taxon>
    </lineage>
</organism>
<sequence>MMRSVIKGIVTGGLVAVFGLGLLSLIFPVPQEPGQDVKIAASSAPETSGAEIPPKENEQAPAPSDRTPAMPSPAGAPLSAPTASPRAPLSQPSLAPPPQIGGTEPAARPEAAPEMPEAPPAPEDAKVALAEPVAPEQPVPVPPPGEVEAPALAPASAPDVTGEIVAASPAPSGAQGIPPEPLADADIGAEVASGAVDGEVPLATVSGAGQNGRGRMPQPVPQMPPSAADDGTQLAGAPAPMPALPDAPALMPDMAPSDEAPPEMASEPPSAPDAPRTKPRILTLDDTPSLPGKQIAGFKSAPGVVVDRLPQVGGSAPDGTQISEAETDQPDPASLTPLERYAAPFTEEPGKPLYSIVLIDPGVGAGGLDAQTIAATGLPMTIAIDPTRENAASDAEIFRKAGYEVAMLAGPLPQGAGPEDLEVALEAWKQALPEAVALVERPQPEFQNNRMLARQMVSALDRDGLGLVTLKIGFDSANQIAQSAGLPNAQAWRVVDGGREKAPVIARMLSRAGFEADRDGQVVVVLSAWPESLQGIDDWYAGEQGKFALAPVSAVVLKSVAGQADASE</sequence>
<dbReference type="Proteomes" id="UP000242224">
    <property type="component" value="Unassembled WGS sequence"/>
</dbReference>
<dbReference type="Pfam" id="PF04748">
    <property type="entry name" value="Polysacc_deac_2"/>
    <property type="match status" value="1"/>
</dbReference>
<dbReference type="EMBL" id="MPZS01000001">
    <property type="protein sequence ID" value="OOY12797.1"/>
    <property type="molecule type" value="Genomic_DNA"/>
</dbReference>
<name>A0ABX3MN19_9RHOB</name>
<dbReference type="RefSeq" id="WP_078573336.1">
    <property type="nucleotide sequence ID" value="NZ_MPZS01000001.1"/>
</dbReference>
<evidence type="ECO:0000256" key="1">
    <source>
        <dbReference type="SAM" id="MobiDB-lite"/>
    </source>
</evidence>
<keyword evidence="3" id="KW-1185">Reference proteome</keyword>
<feature type="compositionally biased region" description="Low complexity" evidence="1">
    <location>
        <begin position="146"/>
        <end position="155"/>
    </location>
</feature>
<dbReference type="InterPro" id="IPR006837">
    <property type="entry name" value="Divergent_DAC"/>
</dbReference>
<feature type="compositionally biased region" description="Low complexity" evidence="1">
    <location>
        <begin position="83"/>
        <end position="93"/>
    </location>
</feature>
<reference evidence="2 3" key="1">
    <citation type="submission" date="2016-11" db="EMBL/GenBank/DDBJ databases">
        <title>A multilocus sequence analysis scheme for characterization of bacteria in the genus Thioclava.</title>
        <authorList>
            <person name="Liu Y."/>
            <person name="Shao Z."/>
        </authorList>
    </citation>
    <scope>NUCLEOTIDE SEQUENCE [LARGE SCALE GENOMIC DNA]</scope>
    <source>
        <strain evidence="2 3">11.10-0-13</strain>
    </source>
</reference>
<evidence type="ECO:0008006" key="4">
    <source>
        <dbReference type="Google" id="ProtNLM"/>
    </source>
</evidence>
<dbReference type="SUPFAM" id="SSF88713">
    <property type="entry name" value="Glycoside hydrolase/deacetylase"/>
    <property type="match status" value="1"/>
</dbReference>
<feature type="compositionally biased region" description="Pro residues" evidence="1">
    <location>
        <begin position="135"/>
        <end position="145"/>
    </location>
</feature>
<evidence type="ECO:0000313" key="2">
    <source>
        <dbReference type="EMBL" id="OOY12797.1"/>
    </source>
</evidence>
<feature type="compositionally biased region" description="Low complexity" evidence="1">
    <location>
        <begin position="246"/>
        <end position="268"/>
    </location>
</feature>
<comment type="caution">
    <text evidence="2">The sequence shown here is derived from an EMBL/GenBank/DDBJ whole genome shotgun (WGS) entry which is preliminary data.</text>
</comment>
<feature type="region of interest" description="Disordered" evidence="1">
    <location>
        <begin position="198"/>
        <end position="296"/>
    </location>
</feature>
<feature type="region of interest" description="Disordered" evidence="1">
    <location>
        <begin position="308"/>
        <end position="336"/>
    </location>
</feature>
<gene>
    <name evidence="2" type="ORF">BMG00_02935</name>
</gene>
<feature type="compositionally biased region" description="Low complexity" evidence="1">
    <location>
        <begin position="104"/>
        <end position="115"/>
    </location>
</feature>
<proteinExistence type="predicted"/>
<protein>
    <recommendedName>
        <fullName evidence="4">Divergent polysaccharide deacetylase</fullName>
    </recommendedName>
</protein>
<dbReference type="InterPro" id="IPR011330">
    <property type="entry name" value="Glyco_hydro/deAcase_b/a-brl"/>
</dbReference>